<accession>A0ABQ4W8H3</accession>
<organism evidence="1 2">
    <name type="scientific">Pseudomonas tohonis</name>
    <dbReference type="NCBI Taxonomy" id="2725477"/>
    <lineage>
        <taxon>Bacteria</taxon>
        <taxon>Pseudomonadati</taxon>
        <taxon>Pseudomonadota</taxon>
        <taxon>Gammaproteobacteria</taxon>
        <taxon>Pseudomonadales</taxon>
        <taxon>Pseudomonadaceae</taxon>
        <taxon>Pseudomonas</taxon>
    </lineage>
</organism>
<name>A0ABQ4W8H3_9PSED</name>
<proteinExistence type="predicted"/>
<gene>
    <name evidence="1" type="ORF">TUM20286_55160</name>
</gene>
<evidence type="ECO:0000313" key="2">
    <source>
        <dbReference type="Proteomes" id="UP001054892"/>
    </source>
</evidence>
<keyword evidence="2" id="KW-1185">Reference proteome</keyword>
<comment type="caution">
    <text evidence="1">The sequence shown here is derived from an EMBL/GenBank/DDBJ whole genome shotgun (WGS) entry which is preliminary data.</text>
</comment>
<evidence type="ECO:0000313" key="1">
    <source>
        <dbReference type="EMBL" id="GJN55764.1"/>
    </source>
</evidence>
<reference evidence="1 2" key="1">
    <citation type="submission" date="2021-12" db="EMBL/GenBank/DDBJ databases">
        <title>Characterization of novel class B3 metallo-beta-lactamase from novel Pseudomonas species.</title>
        <authorList>
            <person name="Yamada K."/>
            <person name="Aoki K."/>
            <person name="Ishii Y."/>
        </authorList>
    </citation>
    <scope>NUCLEOTIDE SEQUENCE [LARGE SCALE GENOMIC DNA]</scope>
    <source>
        <strain evidence="1 2">TUM20286</strain>
    </source>
</reference>
<protein>
    <submittedName>
        <fullName evidence="1">Uncharacterized protein</fullName>
    </submittedName>
</protein>
<sequence length="83" mass="9537">MDRLSLSRFGDWYGRWPHRTEWCAPNPGIESLIIWIDSYPVFPNVASADCPSKSLDRDEIKREGEPCCIAHELFSGRYSSGPY</sequence>
<dbReference type="EMBL" id="BQKM01000021">
    <property type="protein sequence ID" value="GJN55764.1"/>
    <property type="molecule type" value="Genomic_DNA"/>
</dbReference>
<dbReference type="Proteomes" id="UP001054892">
    <property type="component" value="Unassembled WGS sequence"/>
</dbReference>